<feature type="region of interest" description="Disordered" evidence="1">
    <location>
        <begin position="824"/>
        <end position="894"/>
    </location>
</feature>
<feature type="compositionally biased region" description="Low complexity" evidence="1">
    <location>
        <begin position="169"/>
        <end position="196"/>
    </location>
</feature>
<feature type="compositionally biased region" description="Low complexity" evidence="1">
    <location>
        <begin position="136"/>
        <end position="147"/>
    </location>
</feature>
<dbReference type="GeneID" id="87808158"/>
<organism evidence="2 3">
    <name type="scientific">Vanrija pseudolonga</name>
    <dbReference type="NCBI Taxonomy" id="143232"/>
    <lineage>
        <taxon>Eukaryota</taxon>
        <taxon>Fungi</taxon>
        <taxon>Dikarya</taxon>
        <taxon>Basidiomycota</taxon>
        <taxon>Agaricomycotina</taxon>
        <taxon>Tremellomycetes</taxon>
        <taxon>Trichosporonales</taxon>
        <taxon>Trichosporonaceae</taxon>
        <taxon>Vanrija</taxon>
    </lineage>
</organism>
<protein>
    <submittedName>
        <fullName evidence="2">Uncharacterized protein</fullName>
    </submittedName>
</protein>
<sequence>MSAHATTTAMEGVDNPAARAPLPGASNPAPAPQDLDDVPRAAAAHTAPTWATSTPAPDAAHSTAPAPLVTSPIPQQGTTAVVPPTTTSPPPTTIASPTTVQSSAVPRPSSPLAGDPVTSQSDPTPDASTAPPPASEPAAEASANVPTPKGPTPGAPATAEPAPDPPTTEAPKLGVTSPMPDTTTAAAAPVRTSTPPGASSARQKFTLDLFMQMAKSAGSRTSDTSPNKPDRQSNGDEGTGSPLARVGSPSRPAGPTANLAATPPVATEPPVQGGQLPIPSTQTQAVAPPSIPTPAKTDFIDLTAVESPPADTTMPPPAPSSALPVPPQSAPNVSPTVATQGAPVPNRRLVPAVPQTVANTSGMPAAAQGQQGFQNYAAQQVRMPVPTQVQAGSAFQFAAQVPTRVQPAATAIQTQGNAFQFNAQSSNQQPVRPQLNTAASAAAQPHRAMPSPTLRSPTVTAPSVQQPLDPAHQHAVMVGQNLKKGFFAVLRPALEKAYLVSVKEIEQSIDNMTVQLATANTSSQEDQQHRMAESDKSNREIVRLNKAIEASASDYKGVKISLDLRTQELADVRAQGKQVFEAARLDAEKVVEAEHNKLKEQLRKNTLKMTELDNEKQEAIANIQADMSEAKKRETQAKAEASYHRTESTKLKAEKQRLNATTTEQAERIKVLEAELLAKATAPPPSTPSKSSGESSAETPSSSKAHLKRELESEKMKNVHARQALSTMDTFIRALGEELGLELGAENPDDTFDQRGEEQRKSVRAIVKHLKDNTATAAVERALADQAIKHRQELAELKTAHGKALADVEEEASRAQAAAAAAAAAARPRTSTPLGGTRVAVLSGGQSSSTAEQEPRGSKRPASPTETASGSRQRPRLQSVASNTPTPSRARPLLEDQRQWIRSHLHHFIKRGTDDAFLCKACKLDDRRANRDAPLEDYLIGYNLLSPQAVEHVVDSHLETSHKLREKRIREGKE</sequence>
<accession>A0AAF0YCM7</accession>
<feature type="compositionally biased region" description="Basic and acidic residues" evidence="1">
    <location>
        <begin position="629"/>
        <end position="657"/>
    </location>
</feature>
<evidence type="ECO:0000256" key="1">
    <source>
        <dbReference type="SAM" id="MobiDB-lite"/>
    </source>
</evidence>
<feature type="compositionally biased region" description="Polar residues" evidence="1">
    <location>
        <begin position="218"/>
        <end position="227"/>
    </location>
</feature>
<evidence type="ECO:0000313" key="3">
    <source>
        <dbReference type="Proteomes" id="UP000827549"/>
    </source>
</evidence>
<feature type="compositionally biased region" description="Low complexity" evidence="1">
    <location>
        <begin position="40"/>
        <end position="60"/>
    </location>
</feature>
<keyword evidence="3" id="KW-1185">Reference proteome</keyword>
<feature type="compositionally biased region" description="Pro residues" evidence="1">
    <location>
        <begin position="314"/>
        <end position="329"/>
    </location>
</feature>
<proteinExistence type="predicted"/>
<reference evidence="2" key="1">
    <citation type="submission" date="2023-10" db="EMBL/GenBank/DDBJ databases">
        <authorList>
            <person name="Noh H."/>
        </authorList>
    </citation>
    <scope>NUCLEOTIDE SEQUENCE</scope>
    <source>
        <strain evidence="2">DUCC4014</strain>
    </source>
</reference>
<feature type="region of interest" description="Disordered" evidence="1">
    <location>
        <begin position="447"/>
        <end position="466"/>
    </location>
</feature>
<evidence type="ECO:0000313" key="2">
    <source>
        <dbReference type="EMBL" id="WOO81399.1"/>
    </source>
</evidence>
<name>A0AAF0YCM7_9TREE</name>
<dbReference type="EMBL" id="CP086716">
    <property type="protein sequence ID" value="WOO81399.1"/>
    <property type="molecule type" value="Genomic_DNA"/>
</dbReference>
<feature type="compositionally biased region" description="Low complexity" evidence="1">
    <location>
        <begin position="260"/>
        <end position="271"/>
    </location>
</feature>
<dbReference type="Proteomes" id="UP000827549">
    <property type="component" value="Chromosome 3"/>
</dbReference>
<feature type="compositionally biased region" description="Low complexity" evidence="1">
    <location>
        <begin position="688"/>
        <end position="704"/>
    </location>
</feature>
<dbReference type="AlphaFoldDB" id="A0AAF0YCM7"/>
<dbReference type="RefSeq" id="XP_062627431.1">
    <property type="nucleotide sequence ID" value="XM_062771447.1"/>
</dbReference>
<feature type="compositionally biased region" description="Polar residues" evidence="1">
    <location>
        <begin position="453"/>
        <end position="466"/>
    </location>
</feature>
<feature type="region of interest" description="Disordered" evidence="1">
    <location>
        <begin position="1"/>
        <end position="343"/>
    </location>
</feature>
<feature type="region of interest" description="Disordered" evidence="1">
    <location>
        <begin position="629"/>
        <end position="664"/>
    </location>
</feature>
<feature type="region of interest" description="Disordered" evidence="1">
    <location>
        <begin position="679"/>
        <end position="707"/>
    </location>
</feature>
<gene>
    <name evidence="2" type="ORF">LOC62_03G004927</name>
</gene>